<dbReference type="Pfam" id="PF05699">
    <property type="entry name" value="Dimer_Tnp_hAT"/>
    <property type="match status" value="1"/>
</dbReference>
<keyword evidence="3" id="KW-1185">Reference proteome</keyword>
<evidence type="ECO:0000259" key="1">
    <source>
        <dbReference type="Pfam" id="PF05699"/>
    </source>
</evidence>
<gene>
    <name evidence="2" type="ORF">N1851_009936</name>
</gene>
<dbReference type="InterPro" id="IPR008906">
    <property type="entry name" value="HATC_C_dom"/>
</dbReference>
<dbReference type="EMBL" id="JAOPHQ010001780">
    <property type="protein sequence ID" value="KAK0149341.1"/>
    <property type="molecule type" value="Genomic_DNA"/>
</dbReference>
<organism evidence="2 3">
    <name type="scientific">Merluccius polli</name>
    <name type="common">Benguela hake</name>
    <name type="synonym">Merluccius cadenati</name>
    <dbReference type="NCBI Taxonomy" id="89951"/>
    <lineage>
        <taxon>Eukaryota</taxon>
        <taxon>Metazoa</taxon>
        <taxon>Chordata</taxon>
        <taxon>Craniata</taxon>
        <taxon>Vertebrata</taxon>
        <taxon>Euteleostomi</taxon>
        <taxon>Actinopterygii</taxon>
        <taxon>Neopterygii</taxon>
        <taxon>Teleostei</taxon>
        <taxon>Neoteleostei</taxon>
        <taxon>Acanthomorphata</taxon>
        <taxon>Zeiogadaria</taxon>
        <taxon>Gadariae</taxon>
        <taxon>Gadiformes</taxon>
        <taxon>Gadoidei</taxon>
        <taxon>Merlucciidae</taxon>
        <taxon>Merluccius</taxon>
    </lineage>
</organism>
<reference evidence="2" key="1">
    <citation type="journal article" date="2023" name="Front. Mar. Sci.">
        <title>A new Merluccius polli reference genome to investigate the effects of global change in West African waters.</title>
        <authorList>
            <person name="Mateo J.L."/>
            <person name="Blanco-Fernandez C."/>
            <person name="Garcia-Vazquez E."/>
            <person name="Machado-Schiaffino G."/>
        </authorList>
    </citation>
    <scope>NUCLEOTIDE SEQUENCE</scope>
    <source>
        <strain evidence="2">C29</strain>
        <tissue evidence="2">Fin</tissue>
    </source>
</reference>
<evidence type="ECO:0000313" key="2">
    <source>
        <dbReference type="EMBL" id="KAK0149341.1"/>
    </source>
</evidence>
<feature type="domain" description="HAT C-terminal dimerisation" evidence="1">
    <location>
        <begin position="129"/>
        <end position="167"/>
    </location>
</feature>
<sequence>MQLDTSPKHNVSLQPIESLVLQLLRQQLRNIKQQFVYKAHDEPVTYASKGLEDEEVLNAVVDAAKSSIDERFVCLSEMKDKFIDLTTQCETLSADLTKNSDTDIDGEKLALELKNLPQLHPPNMTLLGLLSFIHTQHLKEVYPNLWTALCIAFTLQVTAASVERSFS</sequence>
<dbReference type="Proteomes" id="UP001174136">
    <property type="component" value="Unassembled WGS sequence"/>
</dbReference>
<name>A0AA47P3K7_MERPO</name>
<dbReference type="GO" id="GO:0046983">
    <property type="term" value="F:protein dimerization activity"/>
    <property type="evidence" value="ECO:0007669"/>
    <property type="project" value="InterPro"/>
</dbReference>
<accession>A0AA47P3K7</accession>
<dbReference type="AlphaFoldDB" id="A0AA47P3K7"/>
<evidence type="ECO:0000313" key="3">
    <source>
        <dbReference type="Proteomes" id="UP001174136"/>
    </source>
</evidence>
<proteinExistence type="predicted"/>
<comment type="caution">
    <text evidence="2">The sequence shown here is derived from an EMBL/GenBank/DDBJ whole genome shotgun (WGS) entry which is preliminary data.</text>
</comment>
<protein>
    <recommendedName>
        <fullName evidence="1">HAT C-terminal dimerisation domain-containing protein</fullName>
    </recommendedName>
</protein>